<evidence type="ECO:0000313" key="2">
    <source>
        <dbReference type="Proteomes" id="UP001235303"/>
    </source>
</evidence>
<accession>A0ABT7AYN9</accession>
<comment type="caution">
    <text evidence="1">The sequence shown here is derived from an EMBL/GenBank/DDBJ whole genome shotgun (WGS) entry which is preliminary data.</text>
</comment>
<keyword evidence="2" id="KW-1185">Reference proteome</keyword>
<sequence length="40" mass="4422">MDVKLILVILTVLFTATTLFFGTKNGFYDSDNYHGNGSAH</sequence>
<reference evidence="1 2" key="1">
    <citation type="submission" date="2023-01" db="EMBL/GenBank/DDBJ databases">
        <title>Novel diversity within Roseofilum (Cyanobacteria; Desertifilaceae) from marine benthic mats with descriptions of four novel species.</title>
        <authorList>
            <person name="Wang Y."/>
            <person name="Berthold D.E."/>
            <person name="Hu J."/>
            <person name="Lefler F.W."/>
            <person name="Laughinghouse H.D. IV."/>
        </authorList>
    </citation>
    <scope>NUCLEOTIDE SEQUENCE [LARGE SCALE GENOMIC DNA]</scope>
    <source>
        <strain evidence="1 2">BLCC-M154</strain>
    </source>
</reference>
<dbReference type="EMBL" id="JAQOSP010000138">
    <property type="protein sequence ID" value="MDJ1172021.1"/>
    <property type="molecule type" value="Genomic_DNA"/>
</dbReference>
<protein>
    <submittedName>
        <fullName evidence="1">Uncharacterized protein</fullName>
    </submittedName>
</protein>
<organism evidence="1 2">
    <name type="scientific">Roseofilum acuticapitatum BLCC-M154</name>
    <dbReference type="NCBI Taxonomy" id="3022444"/>
    <lineage>
        <taxon>Bacteria</taxon>
        <taxon>Bacillati</taxon>
        <taxon>Cyanobacteriota</taxon>
        <taxon>Cyanophyceae</taxon>
        <taxon>Desertifilales</taxon>
        <taxon>Desertifilaceae</taxon>
        <taxon>Roseofilum</taxon>
        <taxon>Roseofilum acuticapitatum</taxon>
    </lineage>
</organism>
<gene>
    <name evidence="1" type="ORF">PMG71_21550</name>
</gene>
<name>A0ABT7AYN9_9CYAN</name>
<proteinExistence type="predicted"/>
<dbReference type="RefSeq" id="WP_283755774.1">
    <property type="nucleotide sequence ID" value="NZ_JAQOSP010000138.1"/>
</dbReference>
<dbReference type="Proteomes" id="UP001235303">
    <property type="component" value="Unassembled WGS sequence"/>
</dbReference>
<evidence type="ECO:0000313" key="1">
    <source>
        <dbReference type="EMBL" id="MDJ1172021.1"/>
    </source>
</evidence>